<dbReference type="InterPro" id="IPR043594">
    <property type="entry name" value="HMGL"/>
</dbReference>
<gene>
    <name evidence="5" type="ORF">ACFFHM_25230</name>
</gene>
<dbReference type="RefSeq" id="WP_335961398.1">
    <property type="nucleotide sequence ID" value="NZ_JAXBLX010000017.1"/>
</dbReference>
<dbReference type="GO" id="GO:0016829">
    <property type="term" value="F:lyase activity"/>
    <property type="evidence" value="ECO:0007669"/>
    <property type="project" value="UniProtKB-KW"/>
</dbReference>
<dbReference type="Gene3D" id="3.20.20.70">
    <property type="entry name" value="Aldolase class I"/>
    <property type="match status" value="1"/>
</dbReference>
<accession>A0ABV6KK60</accession>
<dbReference type="SUPFAM" id="SSF51569">
    <property type="entry name" value="Aldolase"/>
    <property type="match status" value="1"/>
</dbReference>
<dbReference type="NCBIfam" id="NF004283">
    <property type="entry name" value="PRK05692.1"/>
    <property type="match status" value="1"/>
</dbReference>
<dbReference type="PROSITE" id="PS50991">
    <property type="entry name" value="PYR_CT"/>
    <property type="match status" value="1"/>
</dbReference>
<dbReference type="PANTHER" id="PTHR42738">
    <property type="entry name" value="HYDROXYMETHYLGLUTARYL-COA LYASE"/>
    <property type="match status" value="1"/>
</dbReference>
<evidence type="ECO:0000256" key="1">
    <source>
        <dbReference type="ARBA" id="ARBA00009405"/>
    </source>
</evidence>
<dbReference type="Pfam" id="PF00682">
    <property type="entry name" value="HMGL-like"/>
    <property type="match status" value="1"/>
</dbReference>
<keyword evidence="6" id="KW-1185">Reference proteome</keyword>
<evidence type="ECO:0000256" key="2">
    <source>
        <dbReference type="ARBA" id="ARBA00022723"/>
    </source>
</evidence>
<evidence type="ECO:0000256" key="3">
    <source>
        <dbReference type="ARBA" id="ARBA00023239"/>
    </source>
</evidence>
<name>A0ABV6KK60_9BACI</name>
<protein>
    <submittedName>
        <fullName evidence="5">Hydroxymethylglutaryl-CoA lyase</fullName>
    </submittedName>
</protein>
<sequence length="306" mass="33362">MNKEIDVRICEVGPRDGLQNEQTPIDTAKKVAWINQLVDTGLTYIELTSFVHPKWIPALSDAREVVRGVKRKQNVTFGALVPNERGLERALEAGVDEIAIFLSASETHNRKNLNQSIDQTYTTLLKVINEAKNAGKSIRGYISMVFGCPFEGQIHINQVSSISYRLMEMGVNEISLGDTIGIATPNQVEDVLRHVSKQVPLTNIALHPHDTSGTALVNTFAAYKVGVRAFDGSVGGLGGCPYAPGAAGNVATEDMVFMFEGMGVKTGVQLEKVIQCAQWIQSIVKRNLPSHRLQMALAHQNKGGVK</sequence>
<evidence type="ECO:0000313" key="5">
    <source>
        <dbReference type="EMBL" id="MFC0473724.1"/>
    </source>
</evidence>
<organism evidence="5 6">
    <name type="scientific">Halalkalibacter kiskunsagensis</name>
    <dbReference type="NCBI Taxonomy" id="1548599"/>
    <lineage>
        <taxon>Bacteria</taxon>
        <taxon>Bacillati</taxon>
        <taxon>Bacillota</taxon>
        <taxon>Bacilli</taxon>
        <taxon>Bacillales</taxon>
        <taxon>Bacillaceae</taxon>
        <taxon>Halalkalibacter</taxon>
    </lineage>
</organism>
<keyword evidence="2" id="KW-0479">Metal-binding</keyword>
<comment type="caution">
    <text evidence="5">The sequence shown here is derived from an EMBL/GenBank/DDBJ whole genome shotgun (WGS) entry which is preliminary data.</text>
</comment>
<comment type="similarity">
    <text evidence="1">Belongs to the HMG-CoA lyase family.</text>
</comment>
<evidence type="ECO:0000259" key="4">
    <source>
        <dbReference type="PROSITE" id="PS50991"/>
    </source>
</evidence>
<dbReference type="PANTHER" id="PTHR42738:SF7">
    <property type="entry name" value="HYDROXYMETHYLGLUTARYL-COA LYASE"/>
    <property type="match status" value="1"/>
</dbReference>
<proteinExistence type="inferred from homology"/>
<dbReference type="InterPro" id="IPR013785">
    <property type="entry name" value="Aldolase_TIM"/>
</dbReference>
<reference evidence="5 6" key="1">
    <citation type="submission" date="2024-09" db="EMBL/GenBank/DDBJ databases">
        <authorList>
            <person name="Sun Q."/>
            <person name="Mori K."/>
        </authorList>
    </citation>
    <scope>NUCLEOTIDE SEQUENCE [LARGE SCALE GENOMIC DNA]</scope>
    <source>
        <strain evidence="5 6">NCAIM B.02610</strain>
    </source>
</reference>
<dbReference type="CDD" id="cd07938">
    <property type="entry name" value="DRE_TIM_HMGL"/>
    <property type="match status" value="1"/>
</dbReference>
<keyword evidence="3 5" id="KW-0456">Lyase</keyword>
<evidence type="ECO:0000313" key="6">
    <source>
        <dbReference type="Proteomes" id="UP001589838"/>
    </source>
</evidence>
<dbReference type="InterPro" id="IPR000891">
    <property type="entry name" value="PYR_CT"/>
</dbReference>
<dbReference type="EMBL" id="JBHLUX010000095">
    <property type="protein sequence ID" value="MFC0473724.1"/>
    <property type="molecule type" value="Genomic_DNA"/>
</dbReference>
<dbReference type="Proteomes" id="UP001589838">
    <property type="component" value="Unassembled WGS sequence"/>
</dbReference>
<feature type="domain" description="Pyruvate carboxyltransferase" evidence="4">
    <location>
        <begin position="7"/>
        <end position="274"/>
    </location>
</feature>